<evidence type="ECO:0000313" key="7">
    <source>
        <dbReference type="Proteomes" id="UP000318709"/>
    </source>
</evidence>
<dbReference type="InterPro" id="IPR000847">
    <property type="entry name" value="LysR_HTH_N"/>
</dbReference>
<dbReference type="OrthoDB" id="9812435at2"/>
<feature type="domain" description="HTH lysR-type" evidence="5">
    <location>
        <begin position="7"/>
        <end position="64"/>
    </location>
</feature>
<dbReference type="GO" id="GO:0043565">
    <property type="term" value="F:sequence-specific DNA binding"/>
    <property type="evidence" value="ECO:0007669"/>
    <property type="project" value="TreeGrafter"/>
</dbReference>
<dbReference type="Proteomes" id="UP000318709">
    <property type="component" value="Chromosome"/>
</dbReference>
<dbReference type="Pfam" id="PF03466">
    <property type="entry name" value="LysR_substrate"/>
    <property type="match status" value="1"/>
</dbReference>
<accession>A0A4Y6U813</accession>
<dbReference type="PROSITE" id="PS50931">
    <property type="entry name" value="HTH_LYSR"/>
    <property type="match status" value="1"/>
</dbReference>
<sequence length="299" mass="32509">MRDDYPLPLESLSVFHAVVKAGGFAGAARQLGISPSAVSHRMRKLEQRLGMRLLNRSTRSVRPTAVGEGLWEALQTGFQHIEGALAEAHALQERVAGTVRLNVAPDVAQFLLWPRLQPLLAQHEGLIVEFVASSAFDDIVAQNCDAGVRLGEALGPDMVAVAISGPQRMLPVASPAWVARHGCPQTPAALHPHHCLGQRFNSGQLYAWEFERAGKLFRLLPDGPVKANDASLLVQAALAGAGVAFVFEGLAQPWLRSGKLVALLEEWCAPFEGFYLWYPSRRHHRAAFKAVLAALRVMA</sequence>
<dbReference type="SUPFAM" id="SSF46785">
    <property type="entry name" value="Winged helix' DNA-binding domain"/>
    <property type="match status" value="1"/>
</dbReference>
<keyword evidence="2" id="KW-0805">Transcription regulation</keyword>
<dbReference type="InterPro" id="IPR036388">
    <property type="entry name" value="WH-like_DNA-bd_sf"/>
</dbReference>
<organism evidence="6 7">
    <name type="scientific">Formicincola oecophyllae</name>
    <dbReference type="NCBI Taxonomy" id="2558361"/>
    <lineage>
        <taxon>Bacteria</taxon>
        <taxon>Pseudomonadati</taxon>
        <taxon>Pseudomonadota</taxon>
        <taxon>Alphaproteobacteria</taxon>
        <taxon>Acetobacterales</taxon>
        <taxon>Acetobacteraceae</taxon>
        <taxon>Formicincola</taxon>
    </lineage>
</organism>
<dbReference type="EMBL" id="CP038231">
    <property type="protein sequence ID" value="QDH13304.1"/>
    <property type="molecule type" value="Genomic_DNA"/>
</dbReference>
<name>A0A4Y6U813_9PROT</name>
<dbReference type="PANTHER" id="PTHR30537:SF1">
    <property type="entry name" value="HTH-TYPE TRANSCRIPTIONAL REGULATOR PGRR"/>
    <property type="match status" value="1"/>
</dbReference>
<evidence type="ECO:0000256" key="1">
    <source>
        <dbReference type="ARBA" id="ARBA00009437"/>
    </source>
</evidence>
<dbReference type="SUPFAM" id="SSF53850">
    <property type="entry name" value="Periplasmic binding protein-like II"/>
    <property type="match status" value="1"/>
</dbReference>
<dbReference type="GO" id="GO:0003700">
    <property type="term" value="F:DNA-binding transcription factor activity"/>
    <property type="evidence" value="ECO:0007669"/>
    <property type="project" value="InterPro"/>
</dbReference>
<keyword evidence="4" id="KW-0804">Transcription</keyword>
<dbReference type="InterPro" id="IPR058163">
    <property type="entry name" value="LysR-type_TF_proteobact-type"/>
</dbReference>
<evidence type="ECO:0000256" key="3">
    <source>
        <dbReference type="ARBA" id="ARBA00023125"/>
    </source>
</evidence>
<dbReference type="PRINTS" id="PR00039">
    <property type="entry name" value="HTHLYSR"/>
</dbReference>
<dbReference type="AlphaFoldDB" id="A0A4Y6U813"/>
<reference evidence="6 7" key="1">
    <citation type="submission" date="2019-03" db="EMBL/GenBank/DDBJ databases">
        <title>The complete genome sequence of Swingsia_sp. F3b2 LMG30590(T).</title>
        <authorList>
            <person name="Chua K.-O."/>
            <person name="Chan K.-G."/>
            <person name="See-Too W.-S."/>
        </authorList>
    </citation>
    <scope>NUCLEOTIDE SEQUENCE [LARGE SCALE GENOMIC DNA]</scope>
    <source>
        <strain evidence="6 7">F3b2</strain>
    </source>
</reference>
<keyword evidence="3" id="KW-0238">DNA-binding</keyword>
<dbReference type="InterPro" id="IPR036390">
    <property type="entry name" value="WH_DNA-bd_sf"/>
</dbReference>
<dbReference type="GO" id="GO:0006351">
    <property type="term" value="P:DNA-templated transcription"/>
    <property type="evidence" value="ECO:0007669"/>
    <property type="project" value="TreeGrafter"/>
</dbReference>
<proteinExistence type="inferred from homology"/>
<evidence type="ECO:0000256" key="4">
    <source>
        <dbReference type="ARBA" id="ARBA00023163"/>
    </source>
</evidence>
<dbReference type="InterPro" id="IPR005119">
    <property type="entry name" value="LysR_subst-bd"/>
</dbReference>
<dbReference type="KEGG" id="swf:E3E12_02775"/>
<dbReference type="PANTHER" id="PTHR30537">
    <property type="entry name" value="HTH-TYPE TRANSCRIPTIONAL REGULATOR"/>
    <property type="match status" value="1"/>
</dbReference>
<protein>
    <submittedName>
        <fullName evidence="6">LysR family transcriptional regulator</fullName>
    </submittedName>
</protein>
<evidence type="ECO:0000256" key="2">
    <source>
        <dbReference type="ARBA" id="ARBA00023015"/>
    </source>
</evidence>
<dbReference type="Pfam" id="PF00126">
    <property type="entry name" value="HTH_1"/>
    <property type="match status" value="1"/>
</dbReference>
<dbReference type="FunFam" id="1.10.10.10:FF:000001">
    <property type="entry name" value="LysR family transcriptional regulator"/>
    <property type="match status" value="1"/>
</dbReference>
<evidence type="ECO:0000259" key="5">
    <source>
        <dbReference type="PROSITE" id="PS50931"/>
    </source>
</evidence>
<evidence type="ECO:0000313" key="6">
    <source>
        <dbReference type="EMBL" id="QDH13304.1"/>
    </source>
</evidence>
<dbReference type="RefSeq" id="WP_141442965.1">
    <property type="nucleotide sequence ID" value="NZ_CP038231.1"/>
</dbReference>
<keyword evidence="7" id="KW-1185">Reference proteome</keyword>
<dbReference type="Gene3D" id="3.40.190.290">
    <property type="match status" value="1"/>
</dbReference>
<gene>
    <name evidence="6" type="ORF">E3E12_02775</name>
</gene>
<dbReference type="Gene3D" id="1.10.10.10">
    <property type="entry name" value="Winged helix-like DNA-binding domain superfamily/Winged helix DNA-binding domain"/>
    <property type="match status" value="1"/>
</dbReference>
<comment type="similarity">
    <text evidence="1">Belongs to the LysR transcriptional regulatory family.</text>
</comment>